<dbReference type="AlphaFoldDB" id="A0A830EW36"/>
<reference evidence="3 4" key="1">
    <citation type="journal article" date="2019" name="Int. J. Syst. Evol. Microbiol.">
        <title>The Global Catalogue of Microorganisms (GCM) 10K type strain sequencing project: providing services to taxonomists for standard genome sequencing and annotation.</title>
        <authorList>
            <consortium name="The Broad Institute Genomics Platform"/>
            <consortium name="The Broad Institute Genome Sequencing Center for Infectious Disease"/>
            <person name="Wu L."/>
            <person name="Ma J."/>
        </authorList>
    </citation>
    <scope>NUCLEOTIDE SEQUENCE [LARGE SCALE GENOMIC DNA]</scope>
    <source>
        <strain evidence="3 4">JCM 19585</strain>
    </source>
</reference>
<accession>A0A830EW36</accession>
<feature type="region of interest" description="Disordered" evidence="1">
    <location>
        <begin position="1"/>
        <end position="29"/>
    </location>
</feature>
<proteinExistence type="predicted"/>
<dbReference type="EMBL" id="BMPF01000003">
    <property type="protein sequence ID" value="GGL36580.1"/>
    <property type="molecule type" value="Genomic_DNA"/>
</dbReference>
<gene>
    <name evidence="3" type="ORF">GCM10009037_20150</name>
</gene>
<feature type="compositionally biased region" description="Basic residues" evidence="1">
    <location>
        <begin position="1"/>
        <end position="13"/>
    </location>
</feature>
<protein>
    <recommendedName>
        <fullName evidence="2">DUF7964 domain-containing protein</fullName>
    </recommendedName>
</protein>
<evidence type="ECO:0000313" key="3">
    <source>
        <dbReference type="EMBL" id="GGL36580.1"/>
    </source>
</evidence>
<comment type="caution">
    <text evidence="3">The sequence shown here is derived from an EMBL/GenBank/DDBJ whole genome shotgun (WGS) entry which is preliminary data.</text>
</comment>
<evidence type="ECO:0000313" key="4">
    <source>
        <dbReference type="Proteomes" id="UP000628840"/>
    </source>
</evidence>
<organism evidence="3 4">
    <name type="scientific">Halarchaeum grantii</name>
    <dbReference type="NCBI Taxonomy" id="1193105"/>
    <lineage>
        <taxon>Archaea</taxon>
        <taxon>Methanobacteriati</taxon>
        <taxon>Methanobacteriota</taxon>
        <taxon>Stenosarchaea group</taxon>
        <taxon>Halobacteria</taxon>
        <taxon>Halobacteriales</taxon>
        <taxon>Halobacteriaceae</taxon>
    </lineage>
</organism>
<feature type="domain" description="DUF7964" evidence="2">
    <location>
        <begin position="28"/>
        <end position="118"/>
    </location>
</feature>
<evidence type="ECO:0000256" key="1">
    <source>
        <dbReference type="SAM" id="MobiDB-lite"/>
    </source>
</evidence>
<dbReference type="Pfam" id="PF25912">
    <property type="entry name" value="DUF7964"/>
    <property type="match status" value="1"/>
</dbReference>
<evidence type="ECO:0000259" key="2">
    <source>
        <dbReference type="Pfam" id="PF25912"/>
    </source>
</evidence>
<name>A0A830EW36_9EURY</name>
<sequence length="145" mass="15962">MVAGRRRAASPRIRKAEGTRTRRRRMDLSSLPSRPLTAREVAALGDSDAFVTVRPVERFEFDAVDGTLVVAAAFITNRGVRGVAFDPDGGWSVVHREDLDDVASIEDVPESAIGAAQRALRSEVDDLERERGFGSRLVEAYERHA</sequence>
<dbReference type="Proteomes" id="UP000628840">
    <property type="component" value="Unassembled WGS sequence"/>
</dbReference>
<keyword evidence="4" id="KW-1185">Reference proteome</keyword>
<dbReference type="InterPro" id="IPR058270">
    <property type="entry name" value="DUF7964"/>
</dbReference>